<dbReference type="InterPro" id="IPR036812">
    <property type="entry name" value="NAD(P)_OxRdtase_dom_sf"/>
</dbReference>
<sequence length="302" mass="34178">MKRPQQSADMAPEQNGTTTVPTLGFGTYRTGGYKCYNAVKNALDCGYTHIDTAMAYENEAAVGRAIEQSSVDREDIFLTTKIKGYPEMVEYERLIEAAKGCLERLGTEYLDLLLVHWWNPLADMEETVNALNTLVDDGLVNQIGVSNFSIKELKQAMRLSDAPIATNQIEYHPYWGDEELVRFCQDNDVTVTAYSPLAEGRAVEDDVLRSIGDRYGKSAAQVSIRWLIQQENVVTIPKAATPKHIEANIDVFDFELTDRDMQRIRKLEPPFWYRENREGGSIYEARSVLGNFVPDSLYNRIA</sequence>
<dbReference type="FunFam" id="3.20.20.100:FF:000002">
    <property type="entry name" value="2,5-diketo-D-gluconic acid reductase A"/>
    <property type="match status" value="1"/>
</dbReference>
<keyword evidence="3" id="KW-0560">Oxidoreductase</keyword>
<dbReference type="PANTHER" id="PTHR43827:SF3">
    <property type="entry name" value="NADP-DEPENDENT OXIDOREDUCTASE DOMAIN-CONTAINING PROTEIN"/>
    <property type="match status" value="1"/>
</dbReference>
<dbReference type="PIRSF" id="PIRSF000097">
    <property type="entry name" value="AKR"/>
    <property type="match status" value="1"/>
</dbReference>
<evidence type="ECO:0000313" key="7">
    <source>
        <dbReference type="Proteomes" id="UP000242917"/>
    </source>
</evidence>
<name>A0A2H4ZYA9_9EURY</name>
<evidence type="ECO:0000256" key="4">
    <source>
        <dbReference type="SAM" id="MobiDB-lite"/>
    </source>
</evidence>
<dbReference type="EMBL" id="CP019154">
    <property type="protein sequence ID" value="AUG47462.1"/>
    <property type="molecule type" value="Genomic_DNA"/>
</dbReference>
<dbReference type="PANTHER" id="PTHR43827">
    <property type="entry name" value="2,5-DIKETO-D-GLUCONIC ACID REDUCTASE"/>
    <property type="match status" value="1"/>
</dbReference>
<dbReference type="Pfam" id="PF00248">
    <property type="entry name" value="Aldo_ket_red"/>
    <property type="match status" value="1"/>
</dbReference>
<dbReference type="Gene3D" id="3.20.20.100">
    <property type="entry name" value="NADP-dependent oxidoreductase domain"/>
    <property type="match status" value="1"/>
</dbReference>
<gene>
    <name evidence="6" type="ORF">BVU17_07990</name>
</gene>
<proteinExistence type="inferred from homology"/>
<accession>A0A2H4ZYA9</accession>
<evidence type="ECO:0000256" key="1">
    <source>
        <dbReference type="ARBA" id="ARBA00007905"/>
    </source>
</evidence>
<reference evidence="6 7" key="1">
    <citation type="submission" date="2017-01" db="EMBL/GenBank/DDBJ databases">
        <title>A Red Light-Sensitive Sensory Rhodopsin I From Haloarcula taiwanensis, A New Haloarchaeon Isolated From Taiwan.</title>
        <authorList>
            <person name="Yang C.-S."/>
            <person name="Han Y.-A."/>
            <person name="Chen P.-C."/>
            <person name="Ng W.V."/>
            <person name="Chen T.-W."/>
        </authorList>
    </citation>
    <scope>NUCLEOTIDE SEQUENCE [LARGE SCALE GENOMIC DNA]</scope>
    <source>
        <strain evidence="6 7">Taiwanensis</strain>
    </source>
</reference>
<dbReference type="PRINTS" id="PR00069">
    <property type="entry name" value="ALDKETRDTASE"/>
</dbReference>
<dbReference type="SUPFAM" id="SSF51430">
    <property type="entry name" value="NAD(P)-linked oxidoreductase"/>
    <property type="match status" value="1"/>
</dbReference>
<keyword evidence="7" id="KW-1185">Reference proteome</keyword>
<dbReference type="KEGG" id="hta:BVU17_07990"/>
<evidence type="ECO:0000259" key="5">
    <source>
        <dbReference type="Pfam" id="PF00248"/>
    </source>
</evidence>
<protein>
    <submittedName>
        <fullName evidence="6">Aldehyde oxidoreductase</fullName>
    </submittedName>
</protein>
<evidence type="ECO:0000256" key="3">
    <source>
        <dbReference type="ARBA" id="ARBA00023002"/>
    </source>
</evidence>
<organism evidence="6 7">
    <name type="scientific">Haloarcula taiwanensis</name>
    <dbReference type="NCBI Taxonomy" id="1932004"/>
    <lineage>
        <taxon>Archaea</taxon>
        <taxon>Methanobacteriati</taxon>
        <taxon>Methanobacteriota</taxon>
        <taxon>Stenosarchaea group</taxon>
        <taxon>Halobacteria</taxon>
        <taxon>Halobacteriales</taxon>
        <taxon>Haloarculaceae</taxon>
        <taxon>Haloarcula</taxon>
    </lineage>
</organism>
<dbReference type="Proteomes" id="UP000242917">
    <property type="component" value="Chromosome I"/>
</dbReference>
<dbReference type="OrthoDB" id="275427at2157"/>
<dbReference type="InterPro" id="IPR020471">
    <property type="entry name" value="AKR"/>
</dbReference>
<dbReference type="InterPro" id="IPR023210">
    <property type="entry name" value="NADP_OxRdtase_dom"/>
</dbReference>
<dbReference type="AlphaFoldDB" id="A0A2H4ZYA9"/>
<feature type="region of interest" description="Disordered" evidence="4">
    <location>
        <begin position="1"/>
        <end position="21"/>
    </location>
</feature>
<dbReference type="GO" id="GO:0016616">
    <property type="term" value="F:oxidoreductase activity, acting on the CH-OH group of donors, NAD or NADP as acceptor"/>
    <property type="evidence" value="ECO:0007669"/>
    <property type="project" value="UniProtKB-ARBA"/>
</dbReference>
<feature type="domain" description="NADP-dependent oxidoreductase" evidence="5">
    <location>
        <begin position="23"/>
        <end position="267"/>
    </location>
</feature>
<keyword evidence="2" id="KW-0521">NADP</keyword>
<evidence type="ECO:0000256" key="2">
    <source>
        <dbReference type="ARBA" id="ARBA00022857"/>
    </source>
</evidence>
<comment type="similarity">
    <text evidence="1">Belongs to the aldo/keto reductase family.</text>
</comment>
<evidence type="ECO:0000313" key="6">
    <source>
        <dbReference type="EMBL" id="AUG47462.1"/>
    </source>
</evidence>